<comment type="caution">
    <text evidence="2">The sequence shown here is derived from an EMBL/GenBank/DDBJ whole genome shotgun (WGS) entry which is preliminary data.</text>
</comment>
<reference evidence="2" key="1">
    <citation type="submission" date="2022-08" db="EMBL/GenBank/DDBJ databases">
        <authorList>
            <consortium name="DOE Joint Genome Institute"/>
            <person name="Min B."/>
            <person name="Riley R."/>
            <person name="Sierra-Patev S."/>
            <person name="Naranjo-Ortiz M."/>
            <person name="Looney B."/>
            <person name="Konkel Z."/>
            <person name="Slot J.C."/>
            <person name="Sakamoto Y."/>
            <person name="Steenwyk J.L."/>
            <person name="Rokas A."/>
            <person name="Carro J."/>
            <person name="Camarero S."/>
            <person name="Ferreira P."/>
            <person name="Molpeceres G."/>
            <person name="Ruiz-Duenas F.J."/>
            <person name="Serrano A."/>
            <person name="Henrissat B."/>
            <person name="Drula E."/>
            <person name="Hughes K.W."/>
            <person name="Mata J.L."/>
            <person name="Ishikawa N.K."/>
            <person name="Vargas-Isla R."/>
            <person name="Ushijima S."/>
            <person name="Smith C.A."/>
            <person name="Ahrendt S."/>
            <person name="Andreopoulos W."/>
            <person name="He G."/>
            <person name="Labutti K."/>
            <person name="Lipzen A."/>
            <person name="Ng V."/>
            <person name="Sandor L."/>
            <person name="Barry K."/>
            <person name="Martinez A.T."/>
            <person name="Xiao Y."/>
            <person name="Gibbons J.G."/>
            <person name="Terashima K."/>
            <person name="Hibbett D.S."/>
            <person name="Grigoriev I.V."/>
        </authorList>
    </citation>
    <scope>NUCLEOTIDE SEQUENCE</scope>
    <source>
        <strain evidence="2">TFB7829</strain>
    </source>
</reference>
<accession>A0AA38URX4</accession>
<feature type="region of interest" description="Disordered" evidence="1">
    <location>
        <begin position="1"/>
        <end position="20"/>
    </location>
</feature>
<dbReference type="EMBL" id="MU802090">
    <property type="protein sequence ID" value="KAJ3981867.1"/>
    <property type="molecule type" value="Genomic_DNA"/>
</dbReference>
<dbReference type="AlphaFoldDB" id="A0AA38URX4"/>
<proteinExistence type="predicted"/>
<evidence type="ECO:0000256" key="1">
    <source>
        <dbReference type="SAM" id="MobiDB-lite"/>
    </source>
</evidence>
<feature type="compositionally biased region" description="Basic and acidic residues" evidence="1">
    <location>
        <begin position="1"/>
        <end position="10"/>
    </location>
</feature>
<name>A0AA38URX4_9AGAR</name>
<feature type="region of interest" description="Disordered" evidence="1">
    <location>
        <begin position="44"/>
        <end position="81"/>
    </location>
</feature>
<gene>
    <name evidence="2" type="ORF">F5890DRAFT_1587883</name>
</gene>
<evidence type="ECO:0000313" key="2">
    <source>
        <dbReference type="EMBL" id="KAJ3981867.1"/>
    </source>
</evidence>
<organism evidence="2 3">
    <name type="scientific">Lentinula detonsa</name>
    <dbReference type="NCBI Taxonomy" id="2804962"/>
    <lineage>
        <taxon>Eukaryota</taxon>
        <taxon>Fungi</taxon>
        <taxon>Dikarya</taxon>
        <taxon>Basidiomycota</taxon>
        <taxon>Agaricomycotina</taxon>
        <taxon>Agaricomycetes</taxon>
        <taxon>Agaricomycetidae</taxon>
        <taxon>Agaricales</taxon>
        <taxon>Marasmiineae</taxon>
        <taxon>Omphalotaceae</taxon>
        <taxon>Lentinula</taxon>
    </lineage>
</organism>
<sequence>MSDNEEGRRDRNNRRASILDTPTCEGRVGVLARTNTNTLGFLARKGRRPRKDGYKHNRLPRKEGSGVATQKTRAPRKGRQTGIKHTNGFLARKGLGVTMRQTQKHGLLTRSGKRALSAVGITAARDTQLIGRTGAHNLLKYWGPERFGNDRTSERRVGGMSSLCSTREQGGKKGQNPLSFRALQTKTCPITKKGAATGTTVGPLFLTALVLTDGSGDASSIGAESRSNDARIVRRSSAVSSPSLSGEQSEFGVAEDSKGTDRVAGAVAELSTENAMNGDIEERQALISGTEFKSTPPMRRLGVEAMSKSRGECSMRTGVSYESVQGIRAVNGGDIFWTSEKSTLGMDESEVEVGLETALKLELGV</sequence>
<feature type="compositionally biased region" description="Basic and acidic residues" evidence="1">
    <location>
        <begin position="51"/>
        <end position="64"/>
    </location>
</feature>
<protein>
    <submittedName>
        <fullName evidence="2">Uncharacterized protein</fullName>
    </submittedName>
</protein>
<evidence type="ECO:0000313" key="3">
    <source>
        <dbReference type="Proteomes" id="UP001163850"/>
    </source>
</evidence>
<feature type="region of interest" description="Disordered" evidence="1">
    <location>
        <begin position="237"/>
        <end position="257"/>
    </location>
</feature>
<dbReference type="Proteomes" id="UP001163850">
    <property type="component" value="Unassembled WGS sequence"/>
</dbReference>